<dbReference type="RefSeq" id="WP_188619299.1">
    <property type="nucleotide sequence ID" value="NZ_BMJE01000001.1"/>
</dbReference>
<sequence>MKNTFYTIICVLIILFVLANQCDNSLRQDRGLAKPQAETDYETNTHPHNIVSCPKCGKLYNKDTWGEMCNTCWSEGRGLKSKGEYIIK</sequence>
<evidence type="ECO:0000313" key="1">
    <source>
        <dbReference type="EMBL" id="GGB65161.1"/>
    </source>
</evidence>
<dbReference type="EMBL" id="BMJE01000001">
    <property type="protein sequence ID" value="GGB65161.1"/>
    <property type="molecule type" value="Genomic_DNA"/>
</dbReference>
<reference evidence="2" key="1">
    <citation type="journal article" date="2019" name="Int. J. Syst. Evol. Microbiol.">
        <title>The Global Catalogue of Microorganisms (GCM) 10K type strain sequencing project: providing services to taxonomists for standard genome sequencing and annotation.</title>
        <authorList>
            <consortium name="The Broad Institute Genomics Platform"/>
            <consortium name="The Broad Institute Genome Sequencing Center for Infectious Disease"/>
            <person name="Wu L."/>
            <person name="Ma J."/>
        </authorList>
    </citation>
    <scope>NUCLEOTIDE SEQUENCE [LARGE SCALE GENOMIC DNA]</scope>
    <source>
        <strain evidence="2">CGMCC 1.15461</strain>
    </source>
</reference>
<proteinExistence type="predicted"/>
<accession>A0ABQ1JC55</accession>
<gene>
    <name evidence="1" type="ORF">GCM10007424_01340</name>
</gene>
<dbReference type="Proteomes" id="UP000615760">
    <property type="component" value="Unassembled WGS sequence"/>
</dbReference>
<organism evidence="1 2">
    <name type="scientific">Flavobacterium suaedae</name>
    <dbReference type="NCBI Taxonomy" id="1767027"/>
    <lineage>
        <taxon>Bacteria</taxon>
        <taxon>Pseudomonadati</taxon>
        <taxon>Bacteroidota</taxon>
        <taxon>Flavobacteriia</taxon>
        <taxon>Flavobacteriales</taxon>
        <taxon>Flavobacteriaceae</taxon>
        <taxon>Flavobacterium</taxon>
    </lineage>
</organism>
<name>A0ABQ1JC55_9FLAO</name>
<evidence type="ECO:0000313" key="2">
    <source>
        <dbReference type="Proteomes" id="UP000615760"/>
    </source>
</evidence>
<protein>
    <submittedName>
        <fullName evidence="1">Uncharacterized protein</fullName>
    </submittedName>
</protein>
<comment type="caution">
    <text evidence="1">The sequence shown here is derived from an EMBL/GenBank/DDBJ whole genome shotgun (WGS) entry which is preliminary data.</text>
</comment>
<keyword evidence="2" id="KW-1185">Reference proteome</keyword>